<organism evidence="2 3">
    <name type="scientific">Steinernema carpocapsae</name>
    <name type="common">Entomopathogenic nematode</name>
    <dbReference type="NCBI Taxonomy" id="34508"/>
    <lineage>
        <taxon>Eukaryota</taxon>
        <taxon>Metazoa</taxon>
        <taxon>Ecdysozoa</taxon>
        <taxon>Nematoda</taxon>
        <taxon>Chromadorea</taxon>
        <taxon>Rhabditida</taxon>
        <taxon>Tylenchina</taxon>
        <taxon>Panagrolaimomorpha</taxon>
        <taxon>Strongyloidoidea</taxon>
        <taxon>Steinernematidae</taxon>
        <taxon>Steinernema</taxon>
    </lineage>
</organism>
<dbReference type="AlphaFoldDB" id="A0A4U5MJ93"/>
<evidence type="ECO:0000313" key="3">
    <source>
        <dbReference type="Proteomes" id="UP000298663"/>
    </source>
</evidence>
<comment type="caution">
    <text evidence="2">The sequence shown here is derived from an EMBL/GenBank/DDBJ whole genome shotgun (WGS) entry which is preliminary data.</text>
</comment>
<gene>
    <name evidence="2" type="ORF">L596_021608</name>
</gene>
<keyword evidence="1" id="KW-0732">Signal</keyword>
<reference evidence="2 3" key="2">
    <citation type="journal article" date="2019" name="G3 (Bethesda)">
        <title>Hybrid Assembly of the Genome of the Entomopathogenic Nematode Steinernema carpocapsae Identifies the X-Chromosome.</title>
        <authorList>
            <person name="Serra L."/>
            <person name="Macchietto M."/>
            <person name="Macias-Munoz A."/>
            <person name="McGill C.J."/>
            <person name="Rodriguez I.M."/>
            <person name="Rodriguez B."/>
            <person name="Murad R."/>
            <person name="Mortazavi A."/>
        </authorList>
    </citation>
    <scope>NUCLEOTIDE SEQUENCE [LARGE SCALE GENOMIC DNA]</scope>
    <source>
        <strain evidence="2 3">ALL</strain>
    </source>
</reference>
<feature type="chain" id="PRO_5020200587" evidence="1">
    <location>
        <begin position="21"/>
        <end position="442"/>
    </location>
</feature>
<feature type="signal peptide" evidence="1">
    <location>
        <begin position="1"/>
        <end position="20"/>
    </location>
</feature>
<dbReference type="Proteomes" id="UP000298663">
    <property type="component" value="Unassembled WGS sequence"/>
</dbReference>
<sequence>MGILSSLFVLLGPIICRVLAYDYYTIACGSSSDGHLLVENLSGKYVEDVKTRFGDTCNFDSISKFCRMAFPETAYGVEVEKSYRTVRENKIFDLNKAFKAFRVSTSFECQRKLKIQHFKMKFVLAFIHAEILPVPEGSWADTLIVSLRNSTAIAENEFVREATKRCGKEPTTYSLGGKMHDFKPPRFLEVYFICDYPRPDTLKQFKKTEIEELAHEYNKNLFSLLEKYAQVTRSLEASQDLGEPAITEHIQQLNQIYAYAQEVASNTTIVLDELEEKTSEEPDTEENLHDLTFFKEHFLSRSVILNLYKFRVGKASFRRSKLLFAWAAHIISNRSALVNDEVKRYGLSIYNVEDMSNGLLTKLDKMLPGVKDQIVELYVEFMKKHTLGLSSEHLNFLNESDADKKLLKIYEEIFKLGTVDKKCLKTRSAAREANVASKASGM</sequence>
<keyword evidence="3" id="KW-1185">Reference proteome</keyword>
<evidence type="ECO:0000313" key="2">
    <source>
        <dbReference type="EMBL" id="TKR69446.1"/>
    </source>
</evidence>
<accession>A0A4U5MJ93</accession>
<dbReference type="EMBL" id="AZBU02000007">
    <property type="protein sequence ID" value="TKR69446.1"/>
    <property type="molecule type" value="Genomic_DNA"/>
</dbReference>
<proteinExistence type="predicted"/>
<protein>
    <submittedName>
        <fullName evidence="2">Uncharacterized protein</fullName>
    </submittedName>
</protein>
<name>A0A4U5MJ93_STECR</name>
<reference evidence="2 3" key="1">
    <citation type="journal article" date="2015" name="Genome Biol.">
        <title>Comparative genomics of Steinernema reveals deeply conserved gene regulatory networks.</title>
        <authorList>
            <person name="Dillman A.R."/>
            <person name="Macchietto M."/>
            <person name="Porter C.F."/>
            <person name="Rogers A."/>
            <person name="Williams B."/>
            <person name="Antoshechkin I."/>
            <person name="Lee M.M."/>
            <person name="Goodwin Z."/>
            <person name="Lu X."/>
            <person name="Lewis E.E."/>
            <person name="Goodrich-Blair H."/>
            <person name="Stock S.P."/>
            <person name="Adams B.J."/>
            <person name="Sternberg P.W."/>
            <person name="Mortazavi A."/>
        </authorList>
    </citation>
    <scope>NUCLEOTIDE SEQUENCE [LARGE SCALE GENOMIC DNA]</scope>
    <source>
        <strain evidence="2 3">ALL</strain>
    </source>
</reference>
<evidence type="ECO:0000256" key="1">
    <source>
        <dbReference type="SAM" id="SignalP"/>
    </source>
</evidence>